<dbReference type="RefSeq" id="XP_056764436.1">
    <property type="nucleotide sequence ID" value="XM_056911610.1"/>
</dbReference>
<comment type="caution">
    <text evidence="3">The sequence shown here is derived from an EMBL/GenBank/DDBJ whole genome shotgun (WGS) entry which is preliminary data.</text>
</comment>
<reference evidence="3" key="2">
    <citation type="journal article" date="2023" name="IMA Fungus">
        <title>Comparative genomic study of the Penicillium genus elucidates a diverse pangenome and 15 lateral gene transfer events.</title>
        <authorList>
            <person name="Petersen C."/>
            <person name="Sorensen T."/>
            <person name="Nielsen M.R."/>
            <person name="Sondergaard T.E."/>
            <person name="Sorensen J.L."/>
            <person name="Fitzpatrick D.A."/>
            <person name="Frisvad J.C."/>
            <person name="Nielsen K.L."/>
        </authorList>
    </citation>
    <scope>NUCLEOTIDE SEQUENCE</scope>
    <source>
        <strain evidence="3">IBT 16125</strain>
    </source>
</reference>
<dbReference type="Gene3D" id="2.160.20.10">
    <property type="entry name" value="Single-stranded right-handed beta-helix, Pectin lyase-like"/>
    <property type="match status" value="1"/>
</dbReference>
<dbReference type="InterPro" id="IPR012334">
    <property type="entry name" value="Pectin_lyas_fold"/>
</dbReference>
<name>A0AAD6G1V4_9EURO</name>
<evidence type="ECO:0000256" key="2">
    <source>
        <dbReference type="ARBA" id="ARBA00022525"/>
    </source>
</evidence>
<dbReference type="InterPro" id="IPR045032">
    <property type="entry name" value="PEL"/>
</dbReference>
<reference evidence="3" key="1">
    <citation type="submission" date="2022-12" db="EMBL/GenBank/DDBJ databases">
        <authorList>
            <person name="Petersen C."/>
        </authorList>
    </citation>
    <scope>NUCLEOTIDE SEQUENCE</scope>
    <source>
        <strain evidence="3">IBT 16125</strain>
    </source>
</reference>
<dbReference type="GO" id="GO:0005576">
    <property type="term" value="C:extracellular region"/>
    <property type="evidence" value="ECO:0007669"/>
    <property type="project" value="UniProtKB-SubCell"/>
</dbReference>
<keyword evidence="3" id="KW-0456">Lyase</keyword>
<organism evidence="3 4">
    <name type="scientific">Penicillium daleae</name>
    <dbReference type="NCBI Taxonomy" id="63821"/>
    <lineage>
        <taxon>Eukaryota</taxon>
        <taxon>Fungi</taxon>
        <taxon>Dikarya</taxon>
        <taxon>Ascomycota</taxon>
        <taxon>Pezizomycotina</taxon>
        <taxon>Eurotiomycetes</taxon>
        <taxon>Eurotiomycetidae</taxon>
        <taxon>Eurotiales</taxon>
        <taxon>Aspergillaceae</taxon>
        <taxon>Penicillium</taxon>
    </lineage>
</organism>
<sequence length="235" mass="25224">MVDVSNIIAQNIMINLNPKLVWGGDAFTLSGTSRIWIDHVTTQYTGHVHYSFGREPKALITISNSFLNGATNFSTSCDGQTYGLELVGTDDQITFSNNYVYRTSGRSPALSGSTLFHAVNSVWENNNGHAIEGTDDGQGLFEGCIFNNVSRIVVDDFVGQLFSSPSETANKACDDYLGRDCVANIQTNDGSSFTRVDTEFFSNFTGLTIASARAASAAQTSVPTNAGNTLQNGLS</sequence>
<dbReference type="Proteomes" id="UP001213681">
    <property type="component" value="Unassembled WGS sequence"/>
</dbReference>
<evidence type="ECO:0000256" key="1">
    <source>
        <dbReference type="ARBA" id="ARBA00004613"/>
    </source>
</evidence>
<dbReference type="PANTHER" id="PTHR31683:SF16">
    <property type="entry name" value="PECTIN LYASE A-RELATED"/>
    <property type="match status" value="1"/>
</dbReference>
<dbReference type="GO" id="GO:0030570">
    <property type="term" value="F:pectate lyase activity"/>
    <property type="evidence" value="ECO:0007669"/>
    <property type="project" value="InterPro"/>
</dbReference>
<keyword evidence="4" id="KW-1185">Reference proteome</keyword>
<evidence type="ECO:0000313" key="3">
    <source>
        <dbReference type="EMBL" id="KAJ5444356.1"/>
    </source>
</evidence>
<protein>
    <submittedName>
        <fullName evidence="3">Pectin lyase fold/virulence factor</fullName>
    </submittedName>
</protein>
<dbReference type="InterPro" id="IPR011050">
    <property type="entry name" value="Pectin_lyase_fold/virulence"/>
</dbReference>
<accession>A0AAD6G1V4</accession>
<proteinExistence type="predicted"/>
<dbReference type="EMBL" id="JAPVEA010000007">
    <property type="protein sequence ID" value="KAJ5444356.1"/>
    <property type="molecule type" value="Genomic_DNA"/>
</dbReference>
<gene>
    <name evidence="3" type="ORF">N7458_008228</name>
</gene>
<dbReference type="SUPFAM" id="SSF51126">
    <property type="entry name" value="Pectin lyase-like"/>
    <property type="match status" value="1"/>
</dbReference>
<dbReference type="GO" id="GO:0047490">
    <property type="term" value="F:pectin lyase activity"/>
    <property type="evidence" value="ECO:0007669"/>
    <property type="project" value="UniProtKB-EC"/>
</dbReference>
<keyword evidence="2" id="KW-0964">Secreted</keyword>
<evidence type="ECO:0000313" key="4">
    <source>
        <dbReference type="Proteomes" id="UP001213681"/>
    </source>
</evidence>
<dbReference type="GO" id="GO:0071555">
    <property type="term" value="P:cell wall organization"/>
    <property type="evidence" value="ECO:0007669"/>
    <property type="project" value="UniProtKB-KW"/>
</dbReference>
<dbReference type="AlphaFoldDB" id="A0AAD6G1V4"/>
<dbReference type="PANTHER" id="PTHR31683">
    <property type="entry name" value="PECTATE LYASE 18-RELATED"/>
    <property type="match status" value="1"/>
</dbReference>
<comment type="subcellular location">
    <subcellularLocation>
        <location evidence="1">Secreted</location>
    </subcellularLocation>
</comment>
<dbReference type="GeneID" id="81601853"/>